<reference evidence="4" key="1">
    <citation type="submission" date="2016-06" db="UniProtKB">
        <authorList>
            <consortium name="WormBaseParasite"/>
        </authorList>
    </citation>
    <scope>IDENTIFICATION</scope>
</reference>
<keyword evidence="3" id="KW-1185">Reference proteome</keyword>
<evidence type="ECO:0000313" key="4">
    <source>
        <dbReference type="WBParaSite" id="GPUH_0002487101-mRNA-1"/>
    </source>
</evidence>
<feature type="signal peptide" evidence="1">
    <location>
        <begin position="1"/>
        <end position="20"/>
    </location>
</feature>
<dbReference type="AlphaFoldDB" id="A0A183EV50"/>
<dbReference type="WBParaSite" id="GPUH_0002487101-mRNA-1">
    <property type="protein sequence ID" value="GPUH_0002487101-mRNA-1"/>
    <property type="gene ID" value="GPUH_0002487101"/>
</dbReference>
<dbReference type="OrthoDB" id="5837217at2759"/>
<dbReference type="Proteomes" id="UP000271098">
    <property type="component" value="Unassembled WGS sequence"/>
</dbReference>
<reference evidence="2 3" key="2">
    <citation type="submission" date="2018-11" db="EMBL/GenBank/DDBJ databases">
        <authorList>
            <consortium name="Pathogen Informatics"/>
        </authorList>
    </citation>
    <scope>NUCLEOTIDE SEQUENCE [LARGE SCALE GENOMIC DNA]</scope>
</reference>
<keyword evidence="1" id="KW-0732">Signal</keyword>
<feature type="chain" id="PRO_5043139291" evidence="1">
    <location>
        <begin position="21"/>
        <end position="83"/>
    </location>
</feature>
<evidence type="ECO:0000313" key="2">
    <source>
        <dbReference type="EMBL" id="VDN43403.1"/>
    </source>
</evidence>
<dbReference type="EMBL" id="UYRT01102726">
    <property type="protein sequence ID" value="VDN43403.1"/>
    <property type="molecule type" value="Genomic_DNA"/>
</dbReference>
<evidence type="ECO:0000313" key="3">
    <source>
        <dbReference type="Proteomes" id="UP000271098"/>
    </source>
</evidence>
<sequence length="83" mass="9373">MEAKTLLLLNAASIVVISFATDNWIQVSYSISAVPDYCTLHQMPDFHILQCSTDRRLINPQYSNLFRQCNDLTGPSIFSSFSL</sequence>
<organism evidence="4">
    <name type="scientific">Gongylonema pulchrum</name>
    <dbReference type="NCBI Taxonomy" id="637853"/>
    <lineage>
        <taxon>Eukaryota</taxon>
        <taxon>Metazoa</taxon>
        <taxon>Ecdysozoa</taxon>
        <taxon>Nematoda</taxon>
        <taxon>Chromadorea</taxon>
        <taxon>Rhabditida</taxon>
        <taxon>Spirurina</taxon>
        <taxon>Spiruromorpha</taxon>
        <taxon>Spiruroidea</taxon>
        <taxon>Gongylonematidae</taxon>
        <taxon>Gongylonema</taxon>
    </lineage>
</organism>
<protein>
    <submittedName>
        <fullName evidence="4">Secreted protein</fullName>
    </submittedName>
</protein>
<name>A0A183EV50_9BILA</name>
<proteinExistence type="predicted"/>
<accession>A0A183EV50</accession>
<evidence type="ECO:0000256" key="1">
    <source>
        <dbReference type="SAM" id="SignalP"/>
    </source>
</evidence>
<gene>
    <name evidence="2" type="ORF">GPUH_LOCUS24841</name>
</gene>